<dbReference type="PROSITE" id="PS51755">
    <property type="entry name" value="OMPR_PHOB"/>
    <property type="match status" value="1"/>
</dbReference>
<dbReference type="Gene3D" id="1.10.10.10">
    <property type="entry name" value="Winged helix-like DNA-binding domain superfamily/Winged helix DNA-binding domain"/>
    <property type="match status" value="1"/>
</dbReference>
<dbReference type="CDD" id="cd00383">
    <property type="entry name" value="trans_reg_C"/>
    <property type="match status" value="1"/>
</dbReference>
<feature type="domain" description="OmpR/PhoB-type" evidence="11">
    <location>
        <begin position="128"/>
        <end position="224"/>
    </location>
</feature>
<dbReference type="Gene3D" id="3.40.50.2300">
    <property type="match status" value="1"/>
</dbReference>
<evidence type="ECO:0000259" key="10">
    <source>
        <dbReference type="PROSITE" id="PS50110"/>
    </source>
</evidence>
<dbReference type="GO" id="GO:0000156">
    <property type="term" value="F:phosphorelay response regulator activity"/>
    <property type="evidence" value="ECO:0007669"/>
    <property type="project" value="TreeGrafter"/>
</dbReference>
<evidence type="ECO:0000256" key="9">
    <source>
        <dbReference type="PROSITE-ProRule" id="PRU01091"/>
    </source>
</evidence>
<evidence type="ECO:0000313" key="13">
    <source>
        <dbReference type="EMBL" id="RYS81410.1"/>
    </source>
</evidence>
<evidence type="ECO:0000313" key="15">
    <source>
        <dbReference type="Proteomes" id="UP000292665"/>
    </source>
</evidence>
<feature type="domain" description="Response regulatory" evidence="10">
    <location>
        <begin position="5"/>
        <end position="119"/>
    </location>
</feature>
<protein>
    <recommendedName>
        <fullName evidence="1">Stage 0 sporulation protein A homolog</fullName>
    </recommendedName>
</protein>
<dbReference type="FunFam" id="3.40.50.2300:FF:000001">
    <property type="entry name" value="DNA-binding response regulator PhoB"/>
    <property type="match status" value="1"/>
</dbReference>
<reference evidence="13 15" key="2">
    <citation type="journal article" date="2019" name="Science, e1252229">
        <title>Invertible promoters mediate bacterial phase variation, antibiotic resistance, and host adaptation in the gut.</title>
        <authorList>
            <person name="Jiang X."/>
            <person name="Hall A.B."/>
            <person name="Arthur T.D."/>
            <person name="Plichta D.R."/>
            <person name="Covington C.T."/>
            <person name="Poyet M."/>
            <person name="Crothers J."/>
            <person name="Moses P.L."/>
            <person name="Tolonen A.C."/>
            <person name="Vlamakis H."/>
            <person name="Alm E.J."/>
            <person name="Xavier R.J."/>
        </authorList>
    </citation>
    <scope>NUCLEOTIDE SEQUENCE [LARGE SCALE GENOMIC DNA]</scope>
    <source>
        <strain evidence="13">Aa_0143</strain>
        <strain evidence="15">aa_0143</strain>
    </source>
</reference>
<accession>A0A173Z151</accession>
<keyword evidence="6" id="KW-0804">Transcription</keyword>
<organism evidence="12 14">
    <name type="scientific">[Ruminococcus] torques</name>
    <dbReference type="NCBI Taxonomy" id="33039"/>
    <lineage>
        <taxon>Bacteria</taxon>
        <taxon>Bacillati</taxon>
        <taxon>Bacillota</taxon>
        <taxon>Clostridia</taxon>
        <taxon>Lachnospirales</taxon>
        <taxon>Lachnospiraceae</taxon>
        <taxon>Mediterraneibacter</taxon>
    </lineage>
</organism>
<evidence type="ECO:0000256" key="6">
    <source>
        <dbReference type="ARBA" id="ARBA00023163"/>
    </source>
</evidence>
<dbReference type="FunFam" id="1.10.10.10:FF:000018">
    <property type="entry name" value="DNA-binding response regulator ResD"/>
    <property type="match status" value="1"/>
</dbReference>
<comment type="function">
    <text evidence="7">May play the central regulatory role in sporulation. It may be an element of the effector pathway responsible for the activation of sporulation genes in response to nutritional stress. Spo0A may act in concert with spo0H (a sigma factor) to control the expression of some genes that are critical to the sporulation process.</text>
</comment>
<dbReference type="AlphaFoldDB" id="A0A173Z151"/>
<dbReference type="Pfam" id="PF00072">
    <property type="entry name" value="Response_reg"/>
    <property type="match status" value="1"/>
</dbReference>
<dbReference type="GO" id="GO:0032993">
    <property type="term" value="C:protein-DNA complex"/>
    <property type="evidence" value="ECO:0007669"/>
    <property type="project" value="TreeGrafter"/>
</dbReference>
<evidence type="ECO:0000256" key="1">
    <source>
        <dbReference type="ARBA" id="ARBA00018672"/>
    </source>
</evidence>
<evidence type="ECO:0000256" key="4">
    <source>
        <dbReference type="ARBA" id="ARBA00023015"/>
    </source>
</evidence>
<dbReference type="GeneID" id="97330163"/>
<evidence type="ECO:0000256" key="7">
    <source>
        <dbReference type="ARBA" id="ARBA00024867"/>
    </source>
</evidence>
<sequence>MENIKVLVVDDESRMRKLVKDFLTREGYAVLEAGDGMEAMDIFYEDKEIALVILDVMMPKMDGWQVCREIRETSKVPIIMLTARSEERDELQGFELGVDEYISKPFSPKILVARVNAILRRTLGNTAGDVIEAGDIKIDKAAHIVKINDKMIDLSYKEFELLSYFVENQGIALSREKILNNVWNYDYFGDARTIDTHVKKLRSKLGDRGEYIKTIWGMGYKFEVN</sequence>
<dbReference type="Pfam" id="PF00486">
    <property type="entry name" value="Trans_reg_C"/>
    <property type="match status" value="1"/>
</dbReference>
<evidence type="ECO:0000256" key="3">
    <source>
        <dbReference type="ARBA" id="ARBA00023012"/>
    </source>
</evidence>
<dbReference type="PANTHER" id="PTHR48111:SF73">
    <property type="entry name" value="ALKALINE PHOSPHATASE SYNTHESIS TRANSCRIPTIONAL REGULATORY PROTEIN PHOP"/>
    <property type="match status" value="1"/>
</dbReference>
<evidence type="ECO:0000313" key="12">
    <source>
        <dbReference type="EMBL" id="CUN68768.1"/>
    </source>
</evidence>
<dbReference type="EMBL" id="CYZO01000005">
    <property type="protein sequence ID" value="CUN68768.1"/>
    <property type="molecule type" value="Genomic_DNA"/>
</dbReference>
<dbReference type="Proteomes" id="UP000292665">
    <property type="component" value="Unassembled WGS sequence"/>
</dbReference>
<dbReference type="SMART" id="SM00862">
    <property type="entry name" value="Trans_reg_C"/>
    <property type="match status" value="1"/>
</dbReference>
<dbReference type="SMART" id="SM00448">
    <property type="entry name" value="REC"/>
    <property type="match status" value="1"/>
</dbReference>
<dbReference type="GO" id="GO:0000976">
    <property type="term" value="F:transcription cis-regulatory region binding"/>
    <property type="evidence" value="ECO:0007669"/>
    <property type="project" value="TreeGrafter"/>
</dbReference>
<evidence type="ECO:0000256" key="2">
    <source>
        <dbReference type="ARBA" id="ARBA00022553"/>
    </source>
</evidence>
<feature type="DNA-binding region" description="OmpR/PhoB-type" evidence="9">
    <location>
        <begin position="128"/>
        <end position="224"/>
    </location>
</feature>
<keyword evidence="3" id="KW-0902">Two-component regulatory system</keyword>
<dbReference type="GO" id="GO:0006355">
    <property type="term" value="P:regulation of DNA-templated transcription"/>
    <property type="evidence" value="ECO:0007669"/>
    <property type="project" value="InterPro"/>
</dbReference>
<dbReference type="InterPro" id="IPR001789">
    <property type="entry name" value="Sig_transdc_resp-reg_receiver"/>
</dbReference>
<dbReference type="Proteomes" id="UP000095787">
    <property type="component" value="Unassembled WGS sequence"/>
</dbReference>
<reference evidence="12 14" key="1">
    <citation type="submission" date="2015-09" db="EMBL/GenBank/DDBJ databases">
        <authorList>
            <consortium name="Pathogen Informatics"/>
        </authorList>
    </citation>
    <scope>NUCLEOTIDE SEQUENCE [LARGE SCALE GENOMIC DNA]</scope>
    <source>
        <strain evidence="12 14">2789STDY5834841</strain>
    </source>
</reference>
<feature type="modified residue" description="4-aspartylphosphate" evidence="8">
    <location>
        <position position="55"/>
    </location>
</feature>
<evidence type="ECO:0000256" key="5">
    <source>
        <dbReference type="ARBA" id="ARBA00023125"/>
    </source>
</evidence>
<dbReference type="EMBL" id="RCYR01000003">
    <property type="protein sequence ID" value="RYS81410.1"/>
    <property type="molecule type" value="Genomic_DNA"/>
</dbReference>
<dbReference type="InterPro" id="IPR039420">
    <property type="entry name" value="WalR-like"/>
</dbReference>
<evidence type="ECO:0000259" key="11">
    <source>
        <dbReference type="PROSITE" id="PS51755"/>
    </source>
</evidence>
<gene>
    <name evidence="12" type="primary">srrA_2</name>
    <name evidence="13" type="ORF">EAI93_03430</name>
    <name evidence="12" type="ORF">ERS852456_00555</name>
</gene>
<dbReference type="RefSeq" id="WP_009243052.1">
    <property type="nucleotide sequence ID" value="NZ_AP028249.1"/>
</dbReference>
<proteinExistence type="predicted"/>
<keyword evidence="5 9" id="KW-0238">DNA-binding</keyword>
<evidence type="ECO:0000313" key="14">
    <source>
        <dbReference type="Proteomes" id="UP000095787"/>
    </source>
</evidence>
<dbReference type="PANTHER" id="PTHR48111">
    <property type="entry name" value="REGULATOR OF RPOS"/>
    <property type="match status" value="1"/>
</dbReference>
<keyword evidence="2 8" id="KW-0597">Phosphoprotein</keyword>
<dbReference type="InterPro" id="IPR011006">
    <property type="entry name" value="CheY-like_superfamily"/>
</dbReference>
<dbReference type="InterPro" id="IPR036388">
    <property type="entry name" value="WH-like_DNA-bd_sf"/>
</dbReference>
<dbReference type="InterPro" id="IPR001867">
    <property type="entry name" value="OmpR/PhoB-type_DNA-bd"/>
</dbReference>
<dbReference type="SUPFAM" id="SSF52172">
    <property type="entry name" value="CheY-like"/>
    <property type="match status" value="1"/>
</dbReference>
<dbReference type="CDD" id="cd17574">
    <property type="entry name" value="REC_OmpR"/>
    <property type="match status" value="1"/>
</dbReference>
<evidence type="ECO:0000256" key="8">
    <source>
        <dbReference type="PROSITE-ProRule" id="PRU00169"/>
    </source>
</evidence>
<dbReference type="GO" id="GO:0005829">
    <property type="term" value="C:cytosol"/>
    <property type="evidence" value="ECO:0007669"/>
    <property type="project" value="TreeGrafter"/>
</dbReference>
<dbReference type="Gene3D" id="6.10.250.690">
    <property type="match status" value="1"/>
</dbReference>
<dbReference type="PROSITE" id="PS50110">
    <property type="entry name" value="RESPONSE_REGULATORY"/>
    <property type="match status" value="1"/>
</dbReference>
<name>A0A173Z151_9FIRM</name>
<keyword evidence="4" id="KW-0805">Transcription regulation</keyword>